<evidence type="ECO:0000313" key="1">
    <source>
        <dbReference type="EMBL" id="OIO32105.1"/>
    </source>
</evidence>
<reference evidence="1 2" key="1">
    <citation type="journal article" date="2016" name="Environ. Microbiol.">
        <title>Genomic resolution of a cold subsurface aquifer community provides metabolic insights for novel microbes adapted to high CO concentrations.</title>
        <authorList>
            <person name="Probst A.J."/>
            <person name="Castelle C.J."/>
            <person name="Singh A."/>
            <person name="Brown C.T."/>
            <person name="Anantharaman K."/>
            <person name="Sharon I."/>
            <person name="Hug L.A."/>
            <person name="Burstein D."/>
            <person name="Emerson J.B."/>
            <person name="Thomas B.C."/>
            <person name="Banfield J.F."/>
        </authorList>
    </citation>
    <scope>NUCLEOTIDE SEQUENCE [LARGE SCALE GENOMIC DNA]</scope>
    <source>
        <strain evidence="1">CG1_02_47_685</strain>
    </source>
</reference>
<dbReference type="AlphaFoldDB" id="A0A1J4V9Z5"/>
<name>A0A1J4V9Z5_9BACT</name>
<evidence type="ECO:0000313" key="2">
    <source>
        <dbReference type="Proteomes" id="UP000183206"/>
    </source>
</evidence>
<organism evidence="1 2">
    <name type="scientific">Candidatus Nomurabacteria bacterium CG1_02_47_685</name>
    <dbReference type="NCBI Taxonomy" id="1805282"/>
    <lineage>
        <taxon>Bacteria</taxon>
        <taxon>Candidatus Nomuraibacteriota</taxon>
    </lineage>
</organism>
<comment type="caution">
    <text evidence="1">The sequence shown here is derived from an EMBL/GenBank/DDBJ whole genome shotgun (WGS) entry which is preliminary data.</text>
</comment>
<accession>A0A1J4V9Z5</accession>
<dbReference type="STRING" id="1805282.AUJ44_03300"/>
<dbReference type="EMBL" id="MNVO01000048">
    <property type="protein sequence ID" value="OIO32105.1"/>
    <property type="molecule type" value="Genomic_DNA"/>
</dbReference>
<sequence length="83" mass="9823">MKKIIDFFDKFKKILPPHYILKNNIIKTIEDITNITIEKKDISIINNIAYFKNTPAIKNEIFIKKTIILNKIKENHKSLLNIL</sequence>
<dbReference type="Proteomes" id="UP000183206">
    <property type="component" value="Unassembled WGS sequence"/>
</dbReference>
<gene>
    <name evidence="1" type="ORF">AUJ44_03300</name>
</gene>
<protein>
    <submittedName>
        <fullName evidence="1">Uncharacterized protein</fullName>
    </submittedName>
</protein>
<proteinExistence type="predicted"/>